<evidence type="ECO:0000313" key="7">
    <source>
        <dbReference type="Ensembl" id="ENSMMOP00000024859.1"/>
    </source>
</evidence>
<dbReference type="InterPro" id="IPR024072">
    <property type="entry name" value="DHFR-like_dom_sf"/>
</dbReference>
<protein>
    <recommendedName>
        <fullName evidence="1">dihydrofolate reductase</fullName>
        <ecNumber evidence="1">1.5.1.3</ecNumber>
    </recommendedName>
</protein>
<dbReference type="GO" id="GO:0004146">
    <property type="term" value="F:dihydrofolate reductase activity"/>
    <property type="evidence" value="ECO:0007669"/>
    <property type="project" value="UniProtKB-EC"/>
</dbReference>
<evidence type="ECO:0000313" key="8">
    <source>
        <dbReference type="Proteomes" id="UP000261620"/>
    </source>
</evidence>
<dbReference type="GO" id="GO:0046654">
    <property type="term" value="P:tetrahydrofolate biosynthetic process"/>
    <property type="evidence" value="ECO:0007669"/>
    <property type="project" value="InterPro"/>
</dbReference>
<keyword evidence="8" id="KW-1185">Reference proteome</keyword>
<comment type="catalytic activity">
    <reaction evidence="4">
        <text>(6S)-5,6,7,8-tetrahydrofolate + NADP(+) = 7,8-dihydrofolate + NADPH + H(+)</text>
        <dbReference type="Rhea" id="RHEA:15009"/>
        <dbReference type="ChEBI" id="CHEBI:15378"/>
        <dbReference type="ChEBI" id="CHEBI:57451"/>
        <dbReference type="ChEBI" id="CHEBI:57453"/>
        <dbReference type="ChEBI" id="CHEBI:57783"/>
        <dbReference type="ChEBI" id="CHEBI:58349"/>
        <dbReference type="EC" id="1.5.1.3"/>
    </reaction>
</comment>
<keyword evidence="5" id="KW-0472">Membrane</keyword>
<reference evidence="7" key="1">
    <citation type="submission" date="2025-08" db="UniProtKB">
        <authorList>
            <consortium name="Ensembl"/>
        </authorList>
    </citation>
    <scope>IDENTIFICATION</scope>
</reference>
<name>A0A3Q3XFQ6_MOLML</name>
<dbReference type="GO" id="GO:0046452">
    <property type="term" value="P:dihydrofolate metabolic process"/>
    <property type="evidence" value="ECO:0007669"/>
    <property type="project" value="TreeGrafter"/>
</dbReference>
<evidence type="ECO:0000256" key="2">
    <source>
        <dbReference type="ARBA" id="ARBA00022857"/>
    </source>
</evidence>
<organism evidence="7 8">
    <name type="scientific">Mola mola</name>
    <name type="common">Ocean sunfish</name>
    <name type="synonym">Tetraodon mola</name>
    <dbReference type="NCBI Taxonomy" id="94237"/>
    <lineage>
        <taxon>Eukaryota</taxon>
        <taxon>Metazoa</taxon>
        <taxon>Chordata</taxon>
        <taxon>Craniata</taxon>
        <taxon>Vertebrata</taxon>
        <taxon>Euteleostomi</taxon>
        <taxon>Actinopterygii</taxon>
        <taxon>Neopterygii</taxon>
        <taxon>Teleostei</taxon>
        <taxon>Neoteleostei</taxon>
        <taxon>Acanthomorphata</taxon>
        <taxon>Eupercaria</taxon>
        <taxon>Tetraodontiformes</taxon>
        <taxon>Molidae</taxon>
        <taxon>Mola</taxon>
    </lineage>
</organism>
<evidence type="ECO:0000259" key="6">
    <source>
        <dbReference type="Pfam" id="PF00186"/>
    </source>
</evidence>
<reference evidence="7" key="2">
    <citation type="submission" date="2025-09" db="UniProtKB">
        <authorList>
            <consortium name="Ensembl"/>
        </authorList>
    </citation>
    <scope>IDENTIFICATION</scope>
</reference>
<dbReference type="InterPro" id="IPR001796">
    <property type="entry name" value="DHFR_dom"/>
</dbReference>
<keyword evidence="5" id="KW-1133">Transmembrane helix</keyword>
<keyword evidence="2" id="KW-0521">NADP</keyword>
<evidence type="ECO:0000256" key="1">
    <source>
        <dbReference type="ARBA" id="ARBA00012856"/>
    </source>
</evidence>
<proteinExistence type="predicted"/>
<dbReference type="EC" id="1.5.1.3" evidence="1"/>
<dbReference type="Gene3D" id="3.40.430.10">
    <property type="entry name" value="Dihydrofolate Reductase, subunit A"/>
    <property type="match status" value="1"/>
</dbReference>
<dbReference type="AlphaFoldDB" id="A0A3Q3XFQ6"/>
<dbReference type="STRING" id="94237.ENSMMOP00000024859"/>
<sequence>MTPAGLNSSTSWTPSRGYRDQVSQKVVLFLALVCAGFQYLKHFIMSVSGKMNLMVWGKRCWFAHPESTFPLANVMHVVLSTTLKATPDHAHFVRKDFESAICLASQPPLADLFETIWIVGGTQVYKEGLEHPWCDLLYLTDIMAEFDLLISSNQYPQHLNLLMLNCSTCTSLNHTFPKSVISLVLDMIEQFPWVYMPCSLLNYLYLMSGYFSHTEFEY</sequence>
<dbReference type="PANTHER" id="PTHR48069">
    <property type="entry name" value="DIHYDROFOLATE REDUCTASE"/>
    <property type="match status" value="1"/>
</dbReference>
<dbReference type="SUPFAM" id="SSF53597">
    <property type="entry name" value="Dihydrofolate reductase-like"/>
    <property type="match status" value="1"/>
</dbReference>
<keyword evidence="5" id="KW-0812">Transmembrane</keyword>
<evidence type="ECO:0000256" key="4">
    <source>
        <dbReference type="ARBA" id="ARBA00048873"/>
    </source>
</evidence>
<dbReference type="GO" id="GO:0050661">
    <property type="term" value="F:NADP binding"/>
    <property type="evidence" value="ECO:0007669"/>
    <property type="project" value="InterPro"/>
</dbReference>
<dbReference type="GO" id="GO:0005739">
    <property type="term" value="C:mitochondrion"/>
    <property type="evidence" value="ECO:0007669"/>
    <property type="project" value="TreeGrafter"/>
</dbReference>
<evidence type="ECO:0000256" key="5">
    <source>
        <dbReference type="SAM" id="Phobius"/>
    </source>
</evidence>
<dbReference type="GO" id="GO:0046655">
    <property type="term" value="P:folic acid metabolic process"/>
    <property type="evidence" value="ECO:0007669"/>
    <property type="project" value="TreeGrafter"/>
</dbReference>
<dbReference type="Pfam" id="PF00186">
    <property type="entry name" value="DHFR_1"/>
    <property type="match status" value="1"/>
</dbReference>
<dbReference type="PANTHER" id="PTHR48069:SF5">
    <property type="entry name" value="DIHYDROFOLATE REDUCTASE"/>
    <property type="match status" value="1"/>
</dbReference>
<evidence type="ECO:0000256" key="3">
    <source>
        <dbReference type="ARBA" id="ARBA00023002"/>
    </source>
</evidence>
<feature type="domain" description="DHFR" evidence="6">
    <location>
        <begin position="40"/>
        <end position="147"/>
    </location>
</feature>
<dbReference type="InterPro" id="IPR012259">
    <property type="entry name" value="DHFR"/>
</dbReference>
<dbReference type="Ensembl" id="ENSMMOT00000025276.1">
    <property type="protein sequence ID" value="ENSMMOP00000024859.1"/>
    <property type="gene ID" value="ENSMMOG00000018889.1"/>
</dbReference>
<feature type="transmembrane region" description="Helical" evidence="5">
    <location>
        <begin position="26"/>
        <end position="44"/>
    </location>
</feature>
<dbReference type="Proteomes" id="UP000261620">
    <property type="component" value="Unplaced"/>
</dbReference>
<keyword evidence="3" id="KW-0560">Oxidoreductase</keyword>
<accession>A0A3Q3XFQ6</accession>